<dbReference type="AlphaFoldDB" id="A0ABD6S127"/>
<reference evidence="1 2" key="1">
    <citation type="submission" date="2017-09" db="EMBL/GenBank/DDBJ databases">
        <title>Large-scale bioinformatics analysis of Bacillus genomes uncovers conserved roles of natural products in bacterial physiology.</title>
        <authorList>
            <consortium name="Agbiome Team Llc"/>
            <person name="Bleich R.M."/>
            <person name="Kirk G.J."/>
            <person name="Santa Maria K.C."/>
            <person name="Allen S.E."/>
            <person name="Farag S."/>
            <person name="Shank E.A."/>
            <person name="Bowers A."/>
        </authorList>
    </citation>
    <scope>NUCLEOTIDE SEQUENCE [LARGE SCALE GENOMIC DNA]</scope>
    <source>
        <strain evidence="1 2">AFS005140</strain>
    </source>
</reference>
<proteinExistence type="predicted"/>
<dbReference type="RefSeq" id="WP_098222311.1">
    <property type="nucleotide sequence ID" value="NZ_NTVJ01000040.1"/>
</dbReference>
<name>A0ABD6S127_BACTU</name>
<dbReference type="Proteomes" id="UP000219897">
    <property type="component" value="Unassembled WGS sequence"/>
</dbReference>
<gene>
    <name evidence="1" type="ORF">CN495_19915</name>
</gene>
<accession>A0ABD6S127</accession>
<evidence type="ECO:0000313" key="2">
    <source>
        <dbReference type="Proteomes" id="UP000219897"/>
    </source>
</evidence>
<organism evidence="1 2">
    <name type="scientific">Bacillus thuringiensis</name>
    <dbReference type="NCBI Taxonomy" id="1428"/>
    <lineage>
        <taxon>Bacteria</taxon>
        <taxon>Bacillati</taxon>
        <taxon>Bacillota</taxon>
        <taxon>Bacilli</taxon>
        <taxon>Bacillales</taxon>
        <taxon>Bacillaceae</taxon>
        <taxon>Bacillus</taxon>
        <taxon>Bacillus cereus group</taxon>
    </lineage>
</organism>
<sequence length="112" mass="13527">MSTCSVIPNKFQDKDPRQLLYHFPTLPAVKLAKLYQEYCFFKQLELAEDMAHKMGFILVPYECMHWQRKKAFGNDRKVKVGRNSYFMMQQNELTRTEKRKLEEYLEELNYCS</sequence>
<evidence type="ECO:0000313" key="1">
    <source>
        <dbReference type="EMBL" id="PER51146.1"/>
    </source>
</evidence>
<comment type="caution">
    <text evidence="1">The sequence shown here is derived from an EMBL/GenBank/DDBJ whole genome shotgun (WGS) entry which is preliminary data.</text>
</comment>
<protein>
    <submittedName>
        <fullName evidence="1">Uncharacterized protein</fullName>
    </submittedName>
</protein>
<dbReference type="EMBL" id="NTYF01000070">
    <property type="protein sequence ID" value="PER51146.1"/>
    <property type="molecule type" value="Genomic_DNA"/>
</dbReference>